<dbReference type="KEGG" id="hbq:QI031_16205"/>
<sequence>MRVLELDNVFVVNGRLAIKLITFAKLLHYSDIYLLQLIKKLLKKGIKIAFKWKKNWYIFLPTTPIKSIIQNKSNSDGGEVAITPSGNSINTNWDAAVNELPLAVNTALGRTNFTITVINNRLVIPTPSSVTLSSTLIPKNGTQFIPPNLGLFPAMTDYKYGYYIYYDENKMSTFDPGTAGSLKSTQIPQAFFEVCRALDAAENSRNGANPGLPPRRNLSTTVSFDTGTIAVAATVPIVTSIQSDGTIKIVASDYLGSTYSAFTNGSGDLTSTNMVAAFLEIASLLSASEKAVTPAENQPNNIQIQVDVEAGSAVVSANLPFTTASATNGDVTIQAIDYL</sequence>
<evidence type="ECO:0000313" key="2">
    <source>
        <dbReference type="Proteomes" id="UP001223520"/>
    </source>
</evidence>
<proteinExistence type="predicted"/>
<reference evidence="1 2" key="1">
    <citation type="journal article" date="2023" name="Limnol Oceanogr Lett">
        <title>Environmental adaptations by the intertidal Antarctic cyanobacterium Halotia branconii CENA392 as revealed using long-read genome sequencing.</title>
        <authorList>
            <person name="Dextro R.B."/>
            <person name="Delbaje E."/>
            <person name="Freitas P.N.N."/>
            <person name="Geraldes V."/>
            <person name="Pinto E."/>
            <person name="Long P.F."/>
            <person name="Fiore M.F."/>
        </authorList>
    </citation>
    <scope>NUCLEOTIDE SEQUENCE [LARGE SCALE GENOMIC DNA]</scope>
    <source>
        <strain evidence="1 2">CENA392</strain>
    </source>
</reference>
<gene>
    <name evidence="1" type="ORF">QI031_16205</name>
</gene>
<dbReference type="AlphaFoldDB" id="A0AAJ6P746"/>
<evidence type="ECO:0000313" key="1">
    <source>
        <dbReference type="EMBL" id="WGV23369.1"/>
    </source>
</evidence>
<dbReference type="EMBL" id="CP124543">
    <property type="protein sequence ID" value="WGV23369.1"/>
    <property type="molecule type" value="Genomic_DNA"/>
</dbReference>
<protein>
    <submittedName>
        <fullName evidence="1">Uncharacterized protein</fullName>
    </submittedName>
</protein>
<accession>A0AAJ6P746</accession>
<name>A0AAJ6P746_9CYAN</name>
<keyword evidence="2" id="KW-1185">Reference proteome</keyword>
<organism evidence="1 2">
    <name type="scientific">Halotia branconii CENA392</name>
    <dbReference type="NCBI Taxonomy" id="1539056"/>
    <lineage>
        <taxon>Bacteria</taxon>
        <taxon>Bacillati</taxon>
        <taxon>Cyanobacteriota</taxon>
        <taxon>Cyanophyceae</taxon>
        <taxon>Nostocales</taxon>
        <taxon>Nodulariaceae</taxon>
        <taxon>Halotia</taxon>
    </lineage>
</organism>
<dbReference type="RefSeq" id="WP_281480695.1">
    <property type="nucleotide sequence ID" value="NZ_CP124543.1"/>
</dbReference>
<dbReference type="Proteomes" id="UP001223520">
    <property type="component" value="Chromosome"/>
</dbReference>